<dbReference type="AlphaFoldDB" id="A0A3A1Y1E0"/>
<dbReference type="InterPro" id="IPR052021">
    <property type="entry name" value="Type-I_RS_S_subunit"/>
</dbReference>
<keyword evidence="7" id="KW-1185">Reference proteome</keyword>
<evidence type="ECO:0000259" key="5">
    <source>
        <dbReference type="Pfam" id="PF01420"/>
    </source>
</evidence>
<dbReference type="RefSeq" id="WP_119525373.1">
    <property type="nucleotide sequence ID" value="NZ_NRHC01000070.1"/>
</dbReference>
<comment type="similarity">
    <text evidence="1">Belongs to the type-I restriction system S methylase family.</text>
</comment>
<dbReference type="PANTHER" id="PTHR30408">
    <property type="entry name" value="TYPE-1 RESTRICTION ENZYME ECOKI SPECIFICITY PROTEIN"/>
    <property type="match status" value="1"/>
</dbReference>
<dbReference type="InterPro" id="IPR044946">
    <property type="entry name" value="Restrct_endonuc_typeI_TRD_sf"/>
</dbReference>
<evidence type="ECO:0000256" key="3">
    <source>
        <dbReference type="ARBA" id="ARBA00023125"/>
    </source>
</evidence>
<dbReference type="CDD" id="cd17255">
    <property type="entry name" value="RMtype1_S_Fco49512ORF2615P-TRD2-CR2_like"/>
    <property type="match status" value="1"/>
</dbReference>
<dbReference type="InterPro" id="IPR000055">
    <property type="entry name" value="Restrct_endonuc_typeI_TRD"/>
</dbReference>
<gene>
    <name evidence="6" type="ORF">CKF54_05545</name>
</gene>
<evidence type="ECO:0000313" key="6">
    <source>
        <dbReference type="EMBL" id="RIY32053.1"/>
    </source>
</evidence>
<name>A0A3A1Y1E0_9GAMM</name>
<dbReference type="PANTHER" id="PTHR30408:SF12">
    <property type="entry name" value="TYPE I RESTRICTION ENZYME MJAVIII SPECIFICITY SUBUNIT"/>
    <property type="match status" value="1"/>
</dbReference>
<sequence>MTLPDYTGLTLKEKEELRQRTVLRPPLRFPEFTKPWVTDRVKNVFDKITRGKVLSASLVKSTPDEEYKYPVYSSQTKNYGILGWYNQYLYEDVITWTTDGAYAGEVKFRKGKFYNTNVSGVLMSNSGLCNNCMAEAINKLTKLYVTNGVYEKLMNKNMAEVLFTYPEESEEQKKISRLFAELDKEIYFNEEATRNAYKLRKTLIQQMIKVQDGMPLMGFPEFYAGEDKESQKWQVKKVKEVAELRGKCRSITGPNRIPGNIPYHGATKVIDYIDRYNYDGENVVLARSGVEDLLNYPVRVTQGKIWASMHVHVLRAHENIDSMFLATALRSVNYHPICVGGTRSQLNDPDLKNIALHFPSYEEQVKLGKLFKDVQDLIEAYEKRVELLKSRKKVLLREMFC</sequence>
<feature type="coiled-coil region" evidence="4">
    <location>
        <begin position="371"/>
        <end position="398"/>
    </location>
</feature>
<evidence type="ECO:0000256" key="2">
    <source>
        <dbReference type="ARBA" id="ARBA00022747"/>
    </source>
</evidence>
<keyword evidence="2" id="KW-0680">Restriction system</keyword>
<dbReference type="SUPFAM" id="SSF116734">
    <property type="entry name" value="DNA methylase specificity domain"/>
    <property type="match status" value="2"/>
</dbReference>
<evidence type="ECO:0000313" key="7">
    <source>
        <dbReference type="Proteomes" id="UP000265691"/>
    </source>
</evidence>
<dbReference type="Proteomes" id="UP000265691">
    <property type="component" value="Unassembled WGS sequence"/>
</dbReference>
<dbReference type="EMBL" id="NRHC01000070">
    <property type="protein sequence ID" value="RIY32053.1"/>
    <property type="molecule type" value="Genomic_DNA"/>
</dbReference>
<evidence type="ECO:0000256" key="4">
    <source>
        <dbReference type="SAM" id="Coils"/>
    </source>
</evidence>
<proteinExistence type="inferred from homology"/>
<keyword evidence="4" id="KW-0175">Coiled coil</keyword>
<reference evidence="6 7" key="1">
    <citation type="submission" date="2017-08" db="EMBL/GenBank/DDBJ databases">
        <title>Reclassification of Bisgaard taxon 37 and 44.</title>
        <authorList>
            <person name="Christensen H."/>
        </authorList>
    </citation>
    <scope>NUCLEOTIDE SEQUENCE [LARGE SCALE GENOMIC DNA]</scope>
    <source>
        <strain evidence="6 7">B96_3</strain>
    </source>
</reference>
<dbReference type="OrthoDB" id="9798929at2"/>
<dbReference type="Gene3D" id="3.90.220.20">
    <property type="entry name" value="DNA methylase specificity domains"/>
    <property type="match status" value="2"/>
</dbReference>
<evidence type="ECO:0000256" key="1">
    <source>
        <dbReference type="ARBA" id="ARBA00010923"/>
    </source>
</evidence>
<organism evidence="6 7">
    <name type="scientific">Psittacicella hinzii</name>
    <dbReference type="NCBI Taxonomy" id="2028575"/>
    <lineage>
        <taxon>Bacteria</taxon>
        <taxon>Pseudomonadati</taxon>
        <taxon>Pseudomonadota</taxon>
        <taxon>Gammaproteobacteria</taxon>
        <taxon>Pasteurellales</taxon>
        <taxon>Psittacicellaceae</taxon>
        <taxon>Psittacicella</taxon>
    </lineage>
</organism>
<keyword evidence="3" id="KW-0238">DNA-binding</keyword>
<feature type="domain" description="Type I restriction modification DNA specificity" evidence="5">
    <location>
        <begin position="232"/>
        <end position="384"/>
    </location>
</feature>
<accession>A0A3A1Y1E0</accession>
<feature type="domain" description="Type I restriction modification DNA specificity" evidence="5">
    <location>
        <begin position="34"/>
        <end position="189"/>
    </location>
</feature>
<comment type="caution">
    <text evidence="6">The sequence shown here is derived from an EMBL/GenBank/DDBJ whole genome shotgun (WGS) entry which is preliminary data.</text>
</comment>
<protein>
    <recommendedName>
        <fullName evidence="5">Type I restriction modification DNA specificity domain-containing protein</fullName>
    </recommendedName>
</protein>
<dbReference type="GO" id="GO:0009307">
    <property type="term" value="P:DNA restriction-modification system"/>
    <property type="evidence" value="ECO:0007669"/>
    <property type="project" value="UniProtKB-KW"/>
</dbReference>
<dbReference type="Pfam" id="PF01420">
    <property type="entry name" value="Methylase_S"/>
    <property type="match status" value="2"/>
</dbReference>
<dbReference type="GO" id="GO:0003677">
    <property type="term" value="F:DNA binding"/>
    <property type="evidence" value="ECO:0007669"/>
    <property type="project" value="UniProtKB-KW"/>
</dbReference>